<dbReference type="Pfam" id="PF05656">
    <property type="entry name" value="DUF805"/>
    <property type="match status" value="1"/>
</dbReference>
<sequence length="148" mass="16905">MDSLGQIAKNVFKRRMTRKEYVFSVIVFAAGLALLSYLSPYLDQNLFRTYANSDIGEFFAVFVYLLCIMLWSLCWIGLTFWLVARTAFRLNDIGTPGWPLALVLYLLSVVNNYYPGPVTRWLIVISLIGILCALLLPSGLRTRKPMRV</sequence>
<feature type="transmembrane region" description="Helical" evidence="1">
    <location>
        <begin position="21"/>
        <end position="38"/>
    </location>
</feature>
<feature type="transmembrane region" description="Helical" evidence="1">
    <location>
        <begin position="58"/>
        <end position="84"/>
    </location>
</feature>
<proteinExistence type="predicted"/>
<feature type="transmembrane region" description="Helical" evidence="1">
    <location>
        <begin position="120"/>
        <end position="140"/>
    </location>
</feature>
<dbReference type="InterPro" id="IPR008523">
    <property type="entry name" value="DUF805"/>
</dbReference>
<evidence type="ECO:0000313" key="3">
    <source>
        <dbReference type="Proteomes" id="UP000028721"/>
    </source>
</evidence>
<dbReference type="EMBL" id="JGVP01000027">
    <property type="protein sequence ID" value="KFB87471.1"/>
    <property type="molecule type" value="Genomic_DNA"/>
</dbReference>
<protein>
    <recommendedName>
        <fullName evidence="4">DUF805 domain-containing protein</fullName>
    </recommendedName>
</protein>
<name>A0ABR4U5Z4_9GAMM</name>
<organism evidence="2 3">
    <name type="scientific">Serratia grimesii</name>
    <dbReference type="NCBI Taxonomy" id="82995"/>
    <lineage>
        <taxon>Bacteria</taxon>
        <taxon>Pseudomonadati</taxon>
        <taxon>Pseudomonadota</taxon>
        <taxon>Gammaproteobacteria</taxon>
        <taxon>Enterobacterales</taxon>
        <taxon>Yersiniaceae</taxon>
        <taxon>Serratia</taxon>
    </lineage>
</organism>
<accession>A0ABR4U5Z4</accession>
<comment type="caution">
    <text evidence="2">The sequence shown here is derived from an EMBL/GenBank/DDBJ whole genome shotgun (WGS) entry which is preliminary data.</text>
</comment>
<evidence type="ECO:0000256" key="1">
    <source>
        <dbReference type="SAM" id="Phobius"/>
    </source>
</evidence>
<gene>
    <name evidence="2" type="ORF">CR62_12095</name>
</gene>
<reference evidence="2 3" key="1">
    <citation type="submission" date="2014-03" db="EMBL/GenBank/DDBJ databases">
        <title>Draft genome sequence of the Serratia grimesii strain a2.</title>
        <authorList>
            <person name="Toymentseva A."/>
            <person name="Kazakov S."/>
            <person name="Giliazeva A."/>
            <person name="Ismagilova R."/>
            <person name="Shah R."/>
            <person name="Sharipova M."/>
            <person name="Khaitlina S."/>
            <person name="Mardanova A."/>
        </authorList>
    </citation>
    <scope>NUCLEOTIDE SEQUENCE [LARGE SCALE GENOMIC DNA]</scope>
    <source>
        <strain evidence="2 3">A2</strain>
    </source>
</reference>
<keyword evidence="1" id="KW-0472">Membrane</keyword>
<dbReference type="Proteomes" id="UP000028721">
    <property type="component" value="Unassembled WGS sequence"/>
</dbReference>
<keyword evidence="1" id="KW-0812">Transmembrane</keyword>
<keyword evidence="3" id="KW-1185">Reference proteome</keyword>
<evidence type="ECO:0008006" key="4">
    <source>
        <dbReference type="Google" id="ProtNLM"/>
    </source>
</evidence>
<feature type="transmembrane region" description="Helical" evidence="1">
    <location>
        <begin position="96"/>
        <end position="114"/>
    </location>
</feature>
<dbReference type="RefSeq" id="WP_037423679.1">
    <property type="nucleotide sequence ID" value="NZ_CAMIQM010000002.1"/>
</dbReference>
<evidence type="ECO:0000313" key="2">
    <source>
        <dbReference type="EMBL" id="KFB87471.1"/>
    </source>
</evidence>
<keyword evidence="1" id="KW-1133">Transmembrane helix</keyword>